<keyword evidence="11" id="KW-0539">Nucleus</keyword>
<evidence type="ECO:0000313" key="31">
    <source>
        <dbReference type="Proteomes" id="UP001152795"/>
    </source>
</evidence>
<dbReference type="PANTHER" id="PTHR31573">
    <property type="entry name" value="ALPHA-KETOGLUTARATE-DEPENDENT DIOXYGENASE ALKB HOMOLOG 2"/>
    <property type="match status" value="1"/>
</dbReference>
<comment type="catalytic activity">
    <reaction evidence="17">
        <text>a 1,N(2)-etheno-2'-deoxyguanosine in double-stranded DNA + 2-oxoglutarate + O2 + H2O = a 2'-deoxyguanosine in double-stranded DNA + glyoxal + succinate + CO2</text>
        <dbReference type="Rhea" id="RHEA:70487"/>
        <dbReference type="Rhea" id="RHEA-COMP:17910"/>
        <dbReference type="Rhea" id="RHEA-COMP:17912"/>
        <dbReference type="ChEBI" id="CHEBI:15377"/>
        <dbReference type="ChEBI" id="CHEBI:15379"/>
        <dbReference type="ChEBI" id="CHEBI:16526"/>
        <dbReference type="ChEBI" id="CHEBI:16810"/>
        <dbReference type="ChEBI" id="CHEBI:30031"/>
        <dbReference type="ChEBI" id="CHEBI:34779"/>
        <dbReference type="ChEBI" id="CHEBI:85445"/>
        <dbReference type="ChEBI" id="CHEBI:189586"/>
    </reaction>
    <physiologicalReaction direction="left-to-right" evidence="17">
        <dbReference type="Rhea" id="RHEA:70488"/>
    </physiologicalReaction>
</comment>
<feature type="binding site" evidence="27">
    <location>
        <position position="258"/>
    </location>
    <ligand>
        <name>2-oxoglutarate</name>
        <dbReference type="ChEBI" id="CHEBI:16810"/>
    </ligand>
</feature>
<comment type="catalytic activity">
    <reaction evidence="14">
        <text>a 1,N(6)-etheno-2'-deoxyadenosine in single-stranded DNA + 2-oxoglutarate + O2 + H2O = a 2'-deoxyadenosine in single-stranded DNA + glyoxal + succinate + CO2</text>
        <dbReference type="Rhea" id="RHEA:70459"/>
        <dbReference type="Rhea" id="RHEA-COMP:17896"/>
        <dbReference type="Rhea" id="RHEA-COMP:17904"/>
        <dbReference type="ChEBI" id="CHEBI:15377"/>
        <dbReference type="ChEBI" id="CHEBI:15379"/>
        <dbReference type="ChEBI" id="CHEBI:16526"/>
        <dbReference type="ChEBI" id="CHEBI:16810"/>
        <dbReference type="ChEBI" id="CHEBI:30031"/>
        <dbReference type="ChEBI" id="CHEBI:34779"/>
        <dbReference type="ChEBI" id="CHEBI:90615"/>
        <dbReference type="ChEBI" id="CHEBI:189583"/>
    </reaction>
    <physiologicalReaction direction="left-to-right" evidence="14">
        <dbReference type="Rhea" id="RHEA:70460"/>
    </physiologicalReaction>
</comment>
<evidence type="ECO:0000256" key="21">
    <source>
        <dbReference type="ARBA" id="ARBA00053025"/>
    </source>
</evidence>
<dbReference type="AlphaFoldDB" id="A0A6S7LEK5"/>
<feature type="binding site" evidence="27">
    <location>
        <position position="184"/>
    </location>
    <ligand>
        <name>substrate</name>
    </ligand>
</feature>
<keyword evidence="8" id="KW-0560">Oxidoreductase</keyword>
<feature type="region of interest" description="Disordered" evidence="28">
    <location>
        <begin position="9"/>
        <end position="49"/>
    </location>
</feature>
<comment type="catalytic activity">
    <reaction evidence="18">
        <text>a 3,N(4)-etheno-2'-deoxycytidine in single-stranded DNA + 2-oxoglutarate + O2 + H2O = a 2'-deoxycytidine in single-stranded DNA + glyoxal + succinate + CO2</text>
        <dbReference type="Rhea" id="RHEA:70471"/>
        <dbReference type="Rhea" id="RHEA-COMP:12846"/>
        <dbReference type="Rhea" id="RHEA-COMP:17906"/>
        <dbReference type="ChEBI" id="CHEBI:15377"/>
        <dbReference type="ChEBI" id="CHEBI:15379"/>
        <dbReference type="ChEBI" id="CHEBI:16526"/>
        <dbReference type="ChEBI" id="CHEBI:16810"/>
        <dbReference type="ChEBI" id="CHEBI:30031"/>
        <dbReference type="ChEBI" id="CHEBI:34779"/>
        <dbReference type="ChEBI" id="CHEBI:85452"/>
        <dbReference type="ChEBI" id="CHEBI:189585"/>
    </reaction>
    <physiologicalReaction direction="left-to-right" evidence="18">
        <dbReference type="Rhea" id="RHEA:70472"/>
    </physiologicalReaction>
</comment>
<feature type="domain" description="Fe2OG dioxygenase" evidence="29">
    <location>
        <begin position="162"/>
        <end position="267"/>
    </location>
</feature>
<evidence type="ECO:0000256" key="16">
    <source>
        <dbReference type="ARBA" id="ARBA00051434"/>
    </source>
</evidence>
<evidence type="ECO:0000256" key="5">
    <source>
        <dbReference type="ARBA" id="ARBA00022763"/>
    </source>
</evidence>
<evidence type="ECO:0000256" key="23">
    <source>
        <dbReference type="ARBA" id="ARBA00066725"/>
    </source>
</evidence>
<evidence type="ECO:0000256" key="26">
    <source>
        <dbReference type="ARBA" id="ARBA00081727"/>
    </source>
</evidence>
<feature type="binding site" evidence="27">
    <location>
        <position position="264"/>
    </location>
    <ligand>
        <name>2-oxoglutarate</name>
        <dbReference type="ChEBI" id="CHEBI:16810"/>
    </ligand>
</feature>
<keyword evidence="5" id="KW-0227">DNA damage</keyword>
<feature type="binding site" evidence="27">
    <location>
        <position position="171"/>
    </location>
    <ligand>
        <name>2-oxoglutarate</name>
        <dbReference type="ChEBI" id="CHEBI:16810"/>
    </ligand>
</feature>
<keyword evidence="31" id="KW-1185">Reference proteome</keyword>
<dbReference type="GO" id="GO:0005730">
    <property type="term" value="C:nucleolus"/>
    <property type="evidence" value="ECO:0007669"/>
    <property type="project" value="UniProtKB-SubCell"/>
</dbReference>
<dbReference type="InterPro" id="IPR032852">
    <property type="entry name" value="ALKBH2"/>
</dbReference>
<keyword evidence="7" id="KW-0223">Dioxygenase</keyword>
<evidence type="ECO:0000256" key="1">
    <source>
        <dbReference type="ARBA" id="ARBA00001954"/>
    </source>
</evidence>
<evidence type="ECO:0000256" key="8">
    <source>
        <dbReference type="ARBA" id="ARBA00023002"/>
    </source>
</evidence>
<keyword evidence="9" id="KW-0408">Iron</keyword>
<evidence type="ECO:0000313" key="30">
    <source>
        <dbReference type="EMBL" id="CAB4036623.1"/>
    </source>
</evidence>
<evidence type="ECO:0000256" key="15">
    <source>
        <dbReference type="ARBA" id="ARBA00051376"/>
    </source>
</evidence>
<dbReference type="PANTHER" id="PTHR31573:SF1">
    <property type="entry name" value="DNA OXIDATIVE DEMETHYLASE ALKBH2"/>
    <property type="match status" value="1"/>
</dbReference>
<gene>
    <name evidence="30" type="ORF">PACLA_8A030169</name>
</gene>
<evidence type="ECO:0000256" key="3">
    <source>
        <dbReference type="ARBA" id="ARBA00004642"/>
    </source>
</evidence>
<dbReference type="GO" id="GO:0005654">
    <property type="term" value="C:nucleoplasm"/>
    <property type="evidence" value="ECO:0007669"/>
    <property type="project" value="UniProtKB-SubCell"/>
</dbReference>
<keyword evidence="6" id="KW-0460">Magnesium</keyword>
<comment type="catalytic activity">
    <reaction evidence="20">
        <text>an N(1)-methyl-2'-deoxyadenosine in double-stranded DNA + 2-oxoglutarate + O2 = a 2'-deoxyadenosine in double-stranded DNA + formaldehyde + succinate + CO2 + H(+)</text>
        <dbReference type="Rhea" id="RHEA:70443"/>
        <dbReference type="Rhea" id="RHEA-COMP:14236"/>
        <dbReference type="Rhea" id="RHEA-COMP:17897"/>
        <dbReference type="ChEBI" id="CHEBI:15378"/>
        <dbReference type="ChEBI" id="CHEBI:15379"/>
        <dbReference type="ChEBI" id="CHEBI:16526"/>
        <dbReference type="ChEBI" id="CHEBI:16810"/>
        <dbReference type="ChEBI" id="CHEBI:16842"/>
        <dbReference type="ChEBI" id="CHEBI:30031"/>
        <dbReference type="ChEBI" id="CHEBI:90615"/>
        <dbReference type="ChEBI" id="CHEBI:139096"/>
    </reaction>
    <physiologicalReaction direction="left-to-right" evidence="20">
        <dbReference type="Rhea" id="RHEA:70444"/>
    </physiologicalReaction>
</comment>
<comment type="catalytic activity">
    <reaction evidence="12">
        <text>an N(1)-methyl-2'-deoxyadenosine in single-stranded DNA + 2-oxoglutarate + O2 = a 2'-deoxyadenosine in single-stranded DNA + formaldehyde + succinate + CO2 + H(+)</text>
        <dbReference type="Rhea" id="RHEA:70447"/>
        <dbReference type="Rhea" id="RHEA-COMP:17895"/>
        <dbReference type="Rhea" id="RHEA-COMP:17896"/>
        <dbReference type="ChEBI" id="CHEBI:15378"/>
        <dbReference type="ChEBI" id="CHEBI:15379"/>
        <dbReference type="ChEBI" id="CHEBI:16526"/>
        <dbReference type="ChEBI" id="CHEBI:16810"/>
        <dbReference type="ChEBI" id="CHEBI:16842"/>
        <dbReference type="ChEBI" id="CHEBI:30031"/>
        <dbReference type="ChEBI" id="CHEBI:90615"/>
        <dbReference type="ChEBI" id="CHEBI:139096"/>
    </reaction>
    <physiologicalReaction direction="left-to-right" evidence="12">
        <dbReference type="Rhea" id="RHEA:70448"/>
    </physiologicalReaction>
</comment>
<evidence type="ECO:0000256" key="27">
    <source>
        <dbReference type="PIRSR" id="PIRSR632852-1"/>
    </source>
</evidence>
<comment type="catalytic activity">
    <reaction evidence="16">
        <text>a 3,N(4)-etheno-2'-deoxycytidine in double-stranded DNA + 2-oxoglutarate + O2 + H2O = a 2'-deoxycytidine in double-stranded DNA + glyoxal + succinate + CO2</text>
        <dbReference type="Rhea" id="RHEA:70467"/>
        <dbReference type="Rhea" id="RHEA-COMP:17070"/>
        <dbReference type="Rhea" id="RHEA-COMP:17905"/>
        <dbReference type="ChEBI" id="CHEBI:15377"/>
        <dbReference type="ChEBI" id="CHEBI:15379"/>
        <dbReference type="ChEBI" id="CHEBI:16526"/>
        <dbReference type="ChEBI" id="CHEBI:16810"/>
        <dbReference type="ChEBI" id="CHEBI:30031"/>
        <dbReference type="ChEBI" id="CHEBI:34779"/>
        <dbReference type="ChEBI" id="CHEBI:85452"/>
        <dbReference type="ChEBI" id="CHEBI:189585"/>
    </reaction>
    <physiologicalReaction direction="left-to-right" evidence="16">
        <dbReference type="Rhea" id="RHEA:70468"/>
    </physiologicalReaction>
</comment>
<evidence type="ECO:0000256" key="19">
    <source>
        <dbReference type="ARBA" id="ARBA00052627"/>
    </source>
</evidence>
<dbReference type="OrthoDB" id="445341at2759"/>
<evidence type="ECO:0000256" key="17">
    <source>
        <dbReference type="ARBA" id="ARBA00051755"/>
    </source>
</evidence>
<feature type="binding site" evidence="27">
    <location>
        <begin position="112"/>
        <end position="114"/>
    </location>
    <ligand>
        <name>substrate</name>
    </ligand>
</feature>
<dbReference type="InterPro" id="IPR005123">
    <property type="entry name" value="Oxoglu/Fe-dep_dioxygenase_dom"/>
</dbReference>
<evidence type="ECO:0000256" key="20">
    <source>
        <dbReference type="ARBA" id="ARBA00052800"/>
    </source>
</evidence>
<comment type="caution">
    <text evidence="30">The sequence shown here is derived from an EMBL/GenBank/DDBJ whole genome shotgun (WGS) entry which is preliminary data.</text>
</comment>
<sequence length="268" mass="31233">MIENYFIKHSKRKNQEENDQPLEGQARKITKKDPLPSLLKEPPLDLTGDKPPTQHDIFTVLKNLPELKWRKITAENLNLEYAIMFTKDEAYKIFNYLENEIVYEHNSKVQVFGKWHNVPRKQASYGNDGLKYSFSGRTISATPWTPFLRELRDMLAAKVGTNFNFVLINRYKDGNDHIGEHKDDEHELVSRSPIASLSFGEARDFVFRHQDSRGAKAVRKIEPVKLNLQAGSILLMNYPTNSYWYHSLPVRKKCLGPRINLTFRQMHC</sequence>
<evidence type="ECO:0000256" key="4">
    <source>
        <dbReference type="ARBA" id="ARBA00022723"/>
    </source>
</evidence>
<evidence type="ECO:0000256" key="18">
    <source>
        <dbReference type="ARBA" id="ARBA00052597"/>
    </source>
</evidence>
<dbReference type="GO" id="GO:0035516">
    <property type="term" value="F:broad specificity oxidative DNA demethylase activity"/>
    <property type="evidence" value="ECO:0007669"/>
    <property type="project" value="UniProtKB-EC"/>
</dbReference>
<keyword evidence="4" id="KW-0479">Metal-binding</keyword>
<dbReference type="GO" id="GO:0008198">
    <property type="term" value="F:ferrous iron binding"/>
    <property type="evidence" value="ECO:0007669"/>
    <property type="project" value="TreeGrafter"/>
</dbReference>
<comment type="subunit">
    <text evidence="22">Interacts with PCNA homotrimer; this interaction is enhanced during the S-phase of the cell cycle. Interacts with nucleolar proteins NCL, UBTF and NPM1. Interacts with XRCC5-XRCC6 heterodimer.</text>
</comment>
<evidence type="ECO:0000256" key="28">
    <source>
        <dbReference type="SAM" id="MobiDB-lite"/>
    </source>
</evidence>
<dbReference type="Proteomes" id="UP001152795">
    <property type="component" value="Unassembled WGS sequence"/>
</dbReference>
<feature type="binding site" evidence="27">
    <location>
        <position position="169"/>
    </location>
    <ligand>
        <name>2-oxoglutarate</name>
        <dbReference type="ChEBI" id="CHEBI:16810"/>
    </ligand>
</feature>
<evidence type="ECO:0000256" key="13">
    <source>
        <dbReference type="ARBA" id="ARBA00051165"/>
    </source>
</evidence>
<comment type="cofactor">
    <cofactor evidence="1">
        <name>Fe(2+)</name>
        <dbReference type="ChEBI" id="CHEBI:29033"/>
    </cofactor>
</comment>
<dbReference type="Pfam" id="PF13532">
    <property type="entry name" value="2OG-FeII_Oxy_2"/>
    <property type="match status" value="1"/>
</dbReference>
<organism evidence="30 31">
    <name type="scientific">Paramuricea clavata</name>
    <name type="common">Red gorgonian</name>
    <name type="synonym">Violescent sea-whip</name>
    <dbReference type="NCBI Taxonomy" id="317549"/>
    <lineage>
        <taxon>Eukaryota</taxon>
        <taxon>Metazoa</taxon>
        <taxon>Cnidaria</taxon>
        <taxon>Anthozoa</taxon>
        <taxon>Octocorallia</taxon>
        <taxon>Malacalcyonacea</taxon>
        <taxon>Plexauridae</taxon>
        <taxon>Paramuricea</taxon>
    </lineage>
</organism>
<protein>
    <recommendedName>
        <fullName evidence="24">DNA oxidative demethylase ALKBH2</fullName>
        <ecNumber evidence="23">1.14.11.33</ecNumber>
    </recommendedName>
    <alternativeName>
        <fullName evidence="25">Alkylated DNA repair protein alkB homolog 2</fullName>
    </alternativeName>
    <alternativeName>
        <fullName evidence="26">Alpha-ketoglutarate-dependent dioxygenase alkB homolog 2</fullName>
    </alternativeName>
</protein>
<dbReference type="FunFam" id="2.60.120.590:FF:000004">
    <property type="entry name" value="DNA oxidative demethylase ALKBH2"/>
    <property type="match status" value="1"/>
</dbReference>
<evidence type="ECO:0000256" key="24">
    <source>
        <dbReference type="ARBA" id="ARBA00072134"/>
    </source>
</evidence>
<feature type="binding site" evidence="27">
    <location>
        <position position="181"/>
    </location>
    <ligand>
        <name>2-oxoglutarate</name>
        <dbReference type="ChEBI" id="CHEBI:16810"/>
    </ligand>
</feature>
<keyword evidence="10" id="KW-0234">DNA repair</keyword>
<feature type="binding site" evidence="27">
    <location>
        <position position="246"/>
    </location>
    <ligand>
        <name>2-oxoglutarate</name>
        <dbReference type="ChEBI" id="CHEBI:16810"/>
    </ligand>
</feature>
<feature type="binding site" evidence="27">
    <location>
        <begin position="132"/>
        <end position="134"/>
    </location>
    <ligand>
        <name>substrate</name>
    </ligand>
</feature>
<evidence type="ECO:0000259" key="29">
    <source>
        <dbReference type="PROSITE" id="PS51471"/>
    </source>
</evidence>
<proteinExistence type="predicted"/>
<comment type="catalytic activity">
    <reaction evidence="15">
        <text>an N(3)-methyl-2'-deoxycytidine in double-stranded DNA + 2-oxoglutarate + O2 = a 2'-deoxycytidine in double-stranded DNA + formaldehyde + succinate + CO2 + H(+)</text>
        <dbReference type="Rhea" id="RHEA:70439"/>
        <dbReference type="Rhea" id="RHEA-COMP:14237"/>
        <dbReference type="Rhea" id="RHEA-COMP:17070"/>
        <dbReference type="ChEBI" id="CHEBI:15378"/>
        <dbReference type="ChEBI" id="CHEBI:15379"/>
        <dbReference type="ChEBI" id="CHEBI:16526"/>
        <dbReference type="ChEBI" id="CHEBI:16810"/>
        <dbReference type="ChEBI" id="CHEBI:16842"/>
        <dbReference type="ChEBI" id="CHEBI:30031"/>
        <dbReference type="ChEBI" id="CHEBI:85452"/>
        <dbReference type="ChEBI" id="CHEBI:139075"/>
    </reaction>
    <physiologicalReaction direction="left-to-right" evidence="15">
        <dbReference type="Rhea" id="RHEA:70440"/>
    </physiologicalReaction>
</comment>
<comment type="catalytic activity">
    <reaction evidence="19">
        <text>a 1,N(6)-etheno-2'-deoxyadenosine in double-stranded DNA + 2-oxoglutarate + O2 + H2O = a 2'-deoxyadenosine in double-stranded DNA + glyoxal + succinate + CO2</text>
        <dbReference type="Rhea" id="RHEA:70463"/>
        <dbReference type="Rhea" id="RHEA-COMP:17897"/>
        <dbReference type="Rhea" id="RHEA-COMP:17903"/>
        <dbReference type="ChEBI" id="CHEBI:15377"/>
        <dbReference type="ChEBI" id="CHEBI:15379"/>
        <dbReference type="ChEBI" id="CHEBI:16526"/>
        <dbReference type="ChEBI" id="CHEBI:16810"/>
        <dbReference type="ChEBI" id="CHEBI:30031"/>
        <dbReference type="ChEBI" id="CHEBI:34779"/>
        <dbReference type="ChEBI" id="CHEBI:90615"/>
        <dbReference type="ChEBI" id="CHEBI:189583"/>
    </reaction>
    <physiologicalReaction direction="left-to-right" evidence="19">
        <dbReference type="Rhea" id="RHEA:70464"/>
    </physiologicalReaction>
</comment>
<evidence type="ECO:0000256" key="25">
    <source>
        <dbReference type="ARBA" id="ARBA00077989"/>
    </source>
</evidence>
<name>A0A6S7LEK5_PARCT</name>
<feature type="binding site" evidence="27">
    <location>
        <position position="262"/>
    </location>
    <ligand>
        <name>2-oxoglutarate</name>
        <dbReference type="ChEBI" id="CHEBI:16810"/>
    </ligand>
</feature>
<dbReference type="SUPFAM" id="SSF51197">
    <property type="entry name" value="Clavaminate synthase-like"/>
    <property type="match status" value="1"/>
</dbReference>
<dbReference type="EC" id="1.14.11.33" evidence="23"/>
<evidence type="ECO:0000256" key="12">
    <source>
        <dbReference type="ARBA" id="ARBA00051010"/>
    </source>
</evidence>
<dbReference type="GO" id="GO:0006307">
    <property type="term" value="P:DNA alkylation repair"/>
    <property type="evidence" value="ECO:0007669"/>
    <property type="project" value="TreeGrafter"/>
</dbReference>
<comment type="catalytic activity">
    <reaction evidence="13">
        <text>an N(3)-methyl-2'-deoxycytidine in single-stranded DNA + 2-oxoglutarate + O2 = a 2'-deoxycytidine in single-stranded DNA + formaldehyde + succinate + CO2 + H(+)</text>
        <dbReference type="Rhea" id="RHEA:70435"/>
        <dbReference type="Rhea" id="RHEA-COMP:12846"/>
        <dbReference type="Rhea" id="RHEA-COMP:17894"/>
        <dbReference type="ChEBI" id="CHEBI:15378"/>
        <dbReference type="ChEBI" id="CHEBI:15379"/>
        <dbReference type="ChEBI" id="CHEBI:16526"/>
        <dbReference type="ChEBI" id="CHEBI:16810"/>
        <dbReference type="ChEBI" id="CHEBI:16842"/>
        <dbReference type="ChEBI" id="CHEBI:30031"/>
        <dbReference type="ChEBI" id="CHEBI:85452"/>
        <dbReference type="ChEBI" id="CHEBI:139075"/>
    </reaction>
    <physiologicalReaction direction="left-to-right" evidence="13">
        <dbReference type="Rhea" id="RHEA:70436"/>
    </physiologicalReaction>
</comment>
<comment type="catalytic activity">
    <reaction evidence="21">
        <text>a methylated nucleobase within DNA + 2-oxoglutarate + O2 = a nucleobase within DNA + formaldehyde + succinate + CO2</text>
        <dbReference type="Rhea" id="RHEA:30299"/>
        <dbReference type="Rhea" id="RHEA-COMP:12192"/>
        <dbReference type="Rhea" id="RHEA-COMP:12193"/>
        <dbReference type="ChEBI" id="CHEBI:15379"/>
        <dbReference type="ChEBI" id="CHEBI:16526"/>
        <dbReference type="ChEBI" id="CHEBI:16810"/>
        <dbReference type="ChEBI" id="CHEBI:16842"/>
        <dbReference type="ChEBI" id="CHEBI:30031"/>
        <dbReference type="ChEBI" id="CHEBI:32875"/>
        <dbReference type="ChEBI" id="CHEBI:64428"/>
        <dbReference type="EC" id="1.14.11.33"/>
    </reaction>
    <physiologicalReaction direction="left-to-right" evidence="21">
        <dbReference type="Rhea" id="RHEA:30300"/>
    </physiologicalReaction>
</comment>
<reference evidence="30" key="1">
    <citation type="submission" date="2020-04" db="EMBL/GenBank/DDBJ databases">
        <authorList>
            <person name="Alioto T."/>
            <person name="Alioto T."/>
            <person name="Gomez Garrido J."/>
        </authorList>
    </citation>
    <scope>NUCLEOTIDE SEQUENCE</scope>
    <source>
        <strain evidence="30">A484AB</strain>
    </source>
</reference>
<evidence type="ECO:0000256" key="14">
    <source>
        <dbReference type="ARBA" id="ARBA00051189"/>
    </source>
</evidence>
<evidence type="ECO:0000256" key="6">
    <source>
        <dbReference type="ARBA" id="ARBA00022842"/>
    </source>
</evidence>
<dbReference type="EMBL" id="CACRXK020022235">
    <property type="protein sequence ID" value="CAB4036623.1"/>
    <property type="molecule type" value="Genomic_DNA"/>
</dbReference>
<evidence type="ECO:0000256" key="9">
    <source>
        <dbReference type="ARBA" id="ARBA00023004"/>
    </source>
</evidence>
<evidence type="ECO:0000256" key="2">
    <source>
        <dbReference type="ARBA" id="ARBA00004604"/>
    </source>
</evidence>
<dbReference type="InterPro" id="IPR027450">
    <property type="entry name" value="AlkB-like"/>
</dbReference>
<evidence type="ECO:0000256" key="7">
    <source>
        <dbReference type="ARBA" id="ARBA00022964"/>
    </source>
</evidence>
<evidence type="ECO:0000256" key="11">
    <source>
        <dbReference type="ARBA" id="ARBA00023242"/>
    </source>
</evidence>
<accession>A0A6S7LEK5</accession>
<dbReference type="PROSITE" id="PS51471">
    <property type="entry name" value="FE2OG_OXY"/>
    <property type="match status" value="1"/>
</dbReference>
<dbReference type="InterPro" id="IPR037151">
    <property type="entry name" value="AlkB-like_sf"/>
</dbReference>
<dbReference type="Gene3D" id="2.60.120.590">
    <property type="entry name" value="Alpha-ketoglutarate-dependent dioxygenase AlkB-like"/>
    <property type="match status" value="1"/>
</dbReference>
<evidence type="ECO:0000256" key="22">
    <source>
        <dbReference type="ARBA" id="ARBA00062909"/>
    </source>
</evidence>
<evidence type="ECO:0000256" key="10">
    <source>
        <dbReference type="ARBA" id="ARBA00023204"/>
    </source>
</evidence>
<dbReference type="GO" id="GO:0051747">
    <property type="term" value="F:cytosine C-5 DNA demethylase activity"/>
    <property type="evidence" value="ECO:0007669"/>
    <property type="project" value="TreeGrafter"/>
</dbReference>
<comment type="subcellular location">
    <subcellularLocation>
        <location evidence="2">Nucleus</location>
        <location evidence="2">Nucleolus</location>
    </subcellularLocation>
    <subcellularLocation>
        <location evidence="3">Nucleus</location>
        <location evidence="3">Nucleoplasm</location>
    </subcellularLocation>
</comment>